<dbReference type="KEGG" id="ksn:43588026"/>
<feature type="compositionally biased region" description="Acidic residues" evidence="1">
    <location>
        <begin position="1211"/>
        <end position="1225"/>
    </location>
</feature>
<dbReference type="AlphaFoldDB" id="A0AAJ8N016"/>
<reference evidence="2" key="1">
    <citation type="submission" date="2017-08" db="EMBL/GenBank/DDBJ databases">
        <authorList>
            <person name="Cuomo C."/>
            <person name="Billmyre B."/>
            <person name="Heitman J."/>
        </authorList>
    </citation>
    <scope>NUCLEOTIDE SEQUENCE</scope>
    <source>
        <strain evidence="2">CBS 12478</strain>
    </source>
</reference>
<evidence type="ECO:0000256" key="1">
    <source>
        <dbReference type="SAM" id="MobiDB-lite"/>
    </source>
</evidence>
<sequence length="1225" mass="136614">MPVPEELREQTRLNTRSNFASLLAQYDVTADTIEADERELDRVHKKLLAANTYRTRDTEVARFAAFLTLKEGEEAAERHLQPDGPPFPLPLLKAYVRIRARMIHKPHFPNGRTSTRAMKGRVFTLAAALADMTGKVAITAEARKQIEAYIDDELRRELSLNTGALDKPITSFEDFKRLLNSCWTAAARFHNQRERAQTHLYFILNVFDMSRPGEAASSYATAHDSDVQEGITWGDVLGSLHLPDGSEALHVRFQIRWRNLKGKRLKDDQNKDGLHEQEPPELAGFDATLFILAFGLEDGVFEHFTTIEQLESVTSDYVRAQGGAIPLVIKEDAKQFRLLQDVRLDPDSGSWQAQKLRPVRYCTMRGKWKELLRLCGYDDTANMTSLRRMYQNLCESHGVDEANRKQASGHNPNSKSFYQSYKSSVIAVDTRRIFSGLPAKATDNRVRAMGLKRYSNAAVELPVEKVREAEVPEDIRIMRSRLEELGEAIKLAHPSVSAASRAGMPEATEYEKLRSKNKKAFAKFKMSLTREYAKESSEEAARLAFQPEPTPVAESSGSTPAGPQPLNKGKARASPLGFDTDPTTLLDEADEQSHIQTEMTAGQPPVETSDAAVEAADAADQQFEERLEADIALKHPFDHQKLIDSLTAYCATSALPLEDSSKSSVLQDAFFPPLNSSSTTTTMSRRDIIHAITHSAFFTAQQPEFEFPGEQPTENNECPVLGCSVDIASRSRSSAAEHIHGCVRVELDGPVSAAEHLHRRHVVGAKPGANCAIELDDGRTCYLEYPSDDLARSRHLEIYHGLIAVRASGKKKKATVPAMEGRVLACTDCKIWLKGYAAIHDHAEQHLMNDLPEMRKNMLLCQTDFTNHVRMSSEAKHTAEKCPFELFDEALSPADRWFSGIKCGRSTGYAKHINDSHIRKLDSSEQHLCPWGTVCSRTTFNPCELAEHLRSKHAIRLTAKMGSVKGYEPLNGDMSRLLTDRRTNRGRASNKVDADQPEDDEEERWEGVSSEEDAVEDDIADKRSVARQPRLSESDGLDASQQEAEGEGDASDGSSADKRPQAKRPRLNGNQALQDITDKYSNMSGQSVKAELRGLGLPFATLTAKERVVSLRSYHNAPQNSFTRLQYVPKKDLVERCKQAGLRVKWKFTQPELARMLASYRITASSGPSTAPPETPAMAELPLLTEDGMYFAPQLPGPSKYNDDDAAYVPDLDDEDDSDDLDWEV</sequence>
<feature type="region of interest" description="Disordered" evidence="1">
    <location>
        <begin position="965"/>
        <end position="1072"/>
    </location>
</feature>
<keyword evidence="3" id="KW-1185">Reference proteome</keyword>
<feature type="region of interest" description="Disordered" evidence="1">
    <location>
        <begin position="1193"/>
        <end position="1225"/>
    </location>
</feature>
<protein>
    <submittedName>
        <fullName evidence="2">Uncharacterized protein</fullName>
    </submittedName>
</protein>
<dbReference type="Pfam" id="PF11917">
    <property type="entry name" value="DUF3435"/>
    <property type="match status" value="1"/>
</dbReference>
<name>A0AAJ8N016_9TREE</name>
<reference evidence="2" key="2">
    <citation type="submission" date="2024-01" db="EMBL/GenBank/DDBJ databases">
        <title>Comparative genomics of Cryptococcus and Kwoniella reveals pathogenesis evolution and contrasting modes of karyotype evolution via chromosome fusion or intercentromeric recombination.</title>
        <authorList>
            <person name="Coelho M.A."/>
            <person name="David-Palma M."/>
            <person name="Shea T."/>
            <person name="Bowers K."/>
            <person name="McGinley-Smith S."/>
            <person name="Mohammad A.W."/>
            <person name="Gnirke A."/>
            <person name="Yurkov A.M."/>
            <person name="Nowrousian M."/>
            <person name="Sun S."/>
            <person name="Cuomo C.A."/>
            <person name="Heitman J."/>
        </authorList>
    </citation>
    <scope>NUCLEOTIDE SEQUENCE</scope>
    <source>
        <strain evidence="2">CBS 12478</strain>
    </source>
</reference>
<evidence type="ECO:0000313" key="2">
    <source>
        <dbReference type="EMBL" id="WWD22058.1"/>
    </source>
</evidence>
<dbReference type="RefSeq" id="XP_065823934.1">
    <property type="nucleotide sequence ID" value="XM_065967862.1"/>
</dbReference>
<organism evidence="2 3">
    <name type="scientific">Kwoniella shandongensis</name>
    <dbReference type="NCBI Taxonomy" id="1734106"/>
    <lineage>
        <taxon>Eukaryota</taxon>
        <taxon>Fungi</taxon>
        <taxon>Dikarya</taxon>
        <taxon>Basidiomycota</taxon>
        <taxon>Agaricomycotina</taxon>
        <taxon>Tremellomycetes</taxon>
        <taxon>Tremellales</taxon>
        <taxon>Cryptococcaceae</taxon>
        <taxon>Kwoniella</taxon>
    </lineage>
</organism>
<evidence type="ECO:0000313" key="3">
    <source>
        <dbReference type="Proteomes" id="UP000322225"/>
    </source>
</evidence>
<dbReference type="InterPro" id="IPR021842">
    <property type="entry name" value="DUF3435"/>
</dbReference>
<dbReference type="PANTHER" id="PTHR37535">
    <property type="entry name" value="FLUG DOMAIN PROTEIN"/>
    <property type="match status" value="1"/>
</dbReference>
<accession>A0AAJ8N016</accession>
<gene>
    <name evidence="2" type="ORF">CI109_106546</name>
</gene>
<feature type="region of interest" description="Disordered" evidence="1">
    <location>
        <begin position="539"/>
        <end position="584"/>
    </location>
</feature>
<dbReference type="EMBL" id="CP144062">
    <property type="protein sequence ID" value="WWD22058.1"/>
    <property type="molecule type" value="Genomic_DNA"/>
</dbReference>
<dbReference type="PANTHER" id="PTHR37535:SF3">
    <property type="entry name" value="FLUG DOMAIN-CONTAINING PROTEIN"/>
    <property type="match status" value="1"/>
</dbReference>
<proteinExistence type="predicted"/>
<dbReference type="Proteomes" id="UP000322225">
    <property type="component" value="Chromosome 12"/>
</dbReference>
<feature type="compositionally biased region" description="Acidic residues" evidence="1">
    <location>
        <begin position="995"/>
        <end position="1019"/>
    </location>
</feature>
<dbReference type="GeneID" id="43588026"/>